<organism evidence="1 2">
    <name type="scientific">Vitis vinifera</name>
    <name type="common">Grape</name>
    <dbReference type="NCBI Taxonomy" id="29760"/>
    <lineage>
        <taxon>Eukaryota</taxon>
        <taxon>Viridiplantae</taxon>
        <taxon>Streptophyta</taxon>
        <taxon>Embryophyta</taxon>
        <taxon>Tracheophyta</taxon>
        <taxon>Spermatophyta</taxon>
        <taxon>Magnoliopsida</taxon>
        <taxon>eudicotyledons</taxon>
        <taxon>Gunneridae</taxon>
        <taxon>Pentapetalae</taxon>
        <taxon>rosids</taxon>
        <taxon>Vitales</taxon>
        <taxon>Vitaceae</taxon>
        <taxon>Viteae</taxon>
        <taxon>Vitis</taxon>
    </lineage>
</organism>
<dbReference type="Proteomes" id="UP000288805">
    <property type="component" value="Unassembled WGS sequence"/>
</dbReference>
<gene>
    <name evidence="1" type="ORF">CK203_095245</name>
</gene>
<sequence>MAEGERARSRVWEMIPSDPDNELWVNRSIVYLDQDKGGHLAKWVEKVSFDRICWLLNIKPTQRTSQVLLTALNLLDIQRHPK</sequence>
<evidence type="ECO:0000313" key="2">
    <source>
        <dbReference type="Proteomes" id="UP000288805"/>
    </source>
</evidence>
<proteinExistence type="predicted"/>
<accession>A0A438BRC5</accession>
<dbReference type="AlphaFoldDB" id="A0A438BRC5"/>
<evidence type="ECO:0000313" key="1">
    <source>
        <dbReference type="EMBL" id="RVW13514.1"/>
    </source>
</evidence>
<protein>
    <submittedName>
        <fullName evidence="1">Uncharacterized protein</fullName>
    </submittedName>
</protein>
<dbReference type="EMBL" id="QGNW01002651">
    <property type="protein sequence ID" value="RVW13514.1"/>
    <property type="molecule type" value="Genomic_DNA"/>
</dbReference>
<reference evidence="1 2" key="1">
    <citation type="journal article" date="2018" name="PLoS Genet.">
        <title>Population sequencing reveals clonal diversity and ancestral inbreeding in the grapevine cultivar Chardonnay.</title>
        <authorList>
            <person name="Roach M.J."/>
            <person name="Johnson D.L."/>
            <person name="Bohlmann J."/>
            <person name="van Vuuren H.J."/>
            <person name="Jones S.J."/>
            <person name="Pretorius I.S."/>
            <person name="Schmidt S.A."/>
            <person name="Borneman A.R."/>
        </authorList>
    </citation>
    <scope>NUCLEOTIDE SEQUENCE [LARGE SCALE GENOMIC DNA]</scope>
    <source>
        <strain evidence="2">cv. Chardonnay</strain>
        <tissue evidence="1">Leaf</tissue>
    </source>
</reference>
<comment type="caution">
    <text evidence="1">The sequence shown here is derived from an EMBL/GenBank/DDBJ whole genome shotgun (WGS) entry which is preliminary data.</text>
</comment>
<name>A0A438BRC5_VITVI</name>